<dbReference type="CDD" id="cd07067">
    <property type="entry name" value="HP_PGM_like"/>
    <property type="match status" value="1"/>
</dbReference>
<dbReference type="GO" id="GO:0043456">
    <property type="term" value="P:regulation of pentose-phosphate shunt"/>
    <property type="evidence" value="ECO:0007669"/>
    <property type="project" value="TreeGrafter"/>
</dbReference>
<dbReference type="InterPro" id="IPR051695">
    <property type="entry name" value="Phosphoglycerate_Mutase"/>
</dbReference>
<dbReference type="GO" id="GO:0004331">
    <property type="term" value="F:fructose-2,6-bisphosphate 2-phosphatase activity"/>
    <property type="evidence" value="ECO:0007669"/>
    <property type="project" value="TreeGrafter"/>
</dbReference>
<reference evidence="5" key="1">
    <citation type="journal article" date="2013" name="Stand. Genomic Sci.">
        <title>Complete genome sequence of Coriobacterium glomerans type strain (PW2(T)) from the midgut of Pyrrhocoris apterus L. (red soldier bug).</title>
        <authorList>
            <person name="Stackebrandt E."/>
            <person name="Zeytun A."/>
            <person name="Lapidus A."/>
            <person name="Nolan M."/>
            <person name="Lucas S."/>
            <person name="Hammon N."/>
            <person name="Deshpande S."/>
            <person name="Cheng J.F."/>
            <person name="Tapia R."/>
            <person name="Goodwin L.A."/>
            <person name="Pitluck S."/>
            <person name="Liolios K."/>
            <person name="Pagani I."/>
            <person name="Ivanova N."/>
            <person name="Mavromatis K."/>
            <person name="Mikhailova N."/>
            <person name="Huntemann M."/>
            <person name="Pati A."/>
            <person name="Chen A."/>
            <person name="Palaniappan K."/>
            <person name="Chang Y.J."/>
            <person name="Land M."/>
            <person name="Hauser L."/>
            <person name="Rohde M."/>
            <person name="Pukall R."/>
            <person name="Goker M."/>
            <person name="Detter J.C."/>
            <person name="Woyke T."/>
            <person name="Bristow J."/>
            <person name="Eisen J.A."/>
            <person name="Markowitz V."/>
            <person name="Hugenholtz P."/>
            <person name="Kyrpides N.C."/>
            <person name="Klenk H.P."/>
        </authorList>
    </citation>
    <scope>NUCLEOTIDE SEQUENCE</scope>
    <source>
        <strain evidence="5">ATCC 49209 / DSM 20642 / JCM 10262 / PW2</strain>
    </source>
</reference>
<dbReference type="GO" id="GO:0045820">
    <property type="term" value="P:negative regulation of glycolytic process"/>
    <property type="evidence" value="ECO:0007669"/>
    <property type="project" value="TreeGrafter"/>
</dbReference>
<feature type="binding site" evidence="3">
    <location>
        <position position="61"/>
    </location>
    <ligand>
        <name>substrate</name>
    </ligand>
</feature>
<dbReference type="InterPro" id="IPR029033">
    <property type="entry name" value="His_PPase_superfam"/>
</dbReference>
<dbReference type="SUPFAM" id="SSF53254">
    <property type="entry name" value="Phosphoglycerate mutase-like"/>
    <property type="match status" value="1"/>
</dbReference>
<keyword evidence="5" id="KW-1185">Reference proteome</keyword>
<gene>
    <name evidence="4" type="ordered locus">Corgl_0071</name>
</gene>
<dbReference type="Proteomes" id="UP000006851">
    <property type="component" value="Chromosome"/>
</dbReference>
<protein>
    <submittedName>
        <fullName evidence="4">Phosphoglycerate mutase</fullName>
    </submittedName>
</protein>
<dbReference type="OrthoDB" id="4131070at2"/>
<dbReference type="KEGG" id="cgo:Corgl_0071"/>
<dbReference type="HOGENOM" id="CLU_033323_9_0_11"/>
<feature type="binding site" evidence="3">
    <location>
        <begin position="91"/>
        <end position="94"/>
    </location>
    <ligand>
        <name>substrate</name>
    </ligand>
</feature>
<dbReference type="PANTHER" id="PTHR46517:SF1">
    <property type="entry name" value="FRUCTOSE-2,6-BISPHOSPHATASE TIGAR"/>
    <property type="match status" value="1"/>
</dbReference>
<feature type="binding site" evidence="3">
    <location>
        <begin position="9"/>
        <end position="16"/>
    </location>
    <ligand>
        <name>substrate</name>
    </ligand>
</feature>
<dbReference type="EMBL" id="CP002628">
    <property type="protein sequence ID" value="AEB06199.1"/>
    <property type="molecule type" value="Genomic_DNA"/>
</dbReference>
<dbReference type="AlphaFoldDB" id="F2N9U4"/>
<evidence type="ECO:0000256" key="1">
    <source>
        <dbReference type="ARBA" id="ARBA00022801"/>
    </source>
</evidence>
<accession>F2N9U4</accession>
<proteinExistence type="predicted"/>
<evidence type="ECO:0000313" key="5">
    <source>
        <dbReference type="Proteomes" id="UP000006851"/>
    </source>
</evidence>
<evidence type="ECO:0000256" key="2">
    <source>
        <dbReference type="PIRSR" id="PIRSR613078-1"/>
    </source>
</evidence>
<dbReference type="PANTHER" id="PTHR46517">
    <property type="entry name" value="FRUCTOSE-2,6-BISPHOSPHATASE TIGAR"/>
    <property type="match status" value="1"/>
</dbReference>
<dbReference type="RefSeq" id="WP_013707942.1">
    <property type="nucleotide sequence ID" value="NC_015389.1"/>
</dbReference>
<dbReference type="InterPro" id="IPR013078">
    <property type="entry name" value="His_Pase_superF_clade-1"/>
</dbReference>
<sequence>MTGHLYLMRHGETEFNRADLVQGRCDSPLTACGIAQAHIAARWLADRGADFDQLVSSPLGRARSTAELIRDDLIERGRSVPPAVALDGLIERSYGSLEAGPRANVPADLWDPGDAVVPFGGESKRDARGRVVRALSQLMADAGSKTVLAISHGALMVQFRQAWVAYARCAQDGYIGNCCVLVFSYDAATGAFSNTSIVNHDFSELHGTCEERC</sequence>
<dbReference type="GO" id="GO:0005829">
    <property type="term" value="C:cytosol"/>
    <property type="evidence" value="ECO:0007669"/>
    <property type="project" value="TreeGrafter"/>
</dbReference>
<feature type="active site" description="Tele-phosphohistidine intermediate" evidence="2">
    <location>
        <position position="10"/>
    </location>
</feature>
<evidence type="ECO:0000313" key="4">
    <source>
        <dbReference type="EMBL" id="AEB06199.1"/>
    </source>
</evidence>
<dbReference type="SMART" id="SM00855">
    <property type="entry name" value="PGAM"/>
    <property type="match status" value="1"/>
</dbReference>
<dbReference type="eggNOG" id="COG0406">
    <property type="taxonomic scope" value="Bacteria"/>
</dbReference>
<feature type="active site" description="Proton donor/acceptor" evidence="2">
    <location>
        <position position="91"/>
    </location>
</feature>
<name>F2N9U4_CORGP</name>
<dbReference type="Pfam" id="PF00300">
    <property type="entry name" value="His_Phos_1"/>
    <property type="match status" value="1"/>
</dbReference>
<dbReference type="InterPro" id="IPR001345">
    <property type="entry name" value="PG/BPGM_mutase_AS"/>
</dbReference>
<dbReference type="PROSITE" id="PS00175">
    <property type="entry name" value="PG_MUTASE"/>
    <property type="match status" value="1"/>
</dbReference>
<organism evidence="4 5">
    <name type="scientific">Coriobacterium glomerans (strain ATCC 49209 / DSM 20642 / JCM 10262 / PW2)</name>
    <dbReference type="NCBI Taxonomy" id="700015"/>
    <lineage>
        <taxon>Bacteria</taxon>
        <taxon>Bacillati</taxon>
        <taxon>Actinomycetota</taxon>
        <taxon>Coriobacteriia</taxon>
        <taxon>Coriobacteriales</taxon>
        <taxon>Coriobacteriaceae</taxon>
        <taxon>Coriobacterium</taxon>
    </lineage>
</organism>
<evidence type="ECO:0000256" key="3">
    <source>
        <dbReference type="PIRSR" id="PIRSR613078-2"/>
    </source>
</evidence>
<dbReference type="STRING" id="700015.Corgl_0071"/>
<dbReference type="Gene3D" id="3.40.50.1240">
    <property type="entry name" value="Phosphoglycerate mutase-like"/>
    <property type="match status" value="1"/>
</dbReference>
<keyword evidence="1" id="KW-0378">Hydrolase</keyword>